<comment type="caution">
    <text evidence="1">The sequence shown here is derived from an EMBL/GenBank/DDBJ whole genome shotgun (WGS) entry which is preliminary data.</text>
</comment>
<dbReference type="EMBL" id="BGPR01001667">
    <property type="protein sequence ID" value="GBM59158.1"/>
    <property type="molecule type" value="Genomic_DNA"/>
</dbReference>
<dbReference type="Proteomes" id="UP000499080">
    <property type="component" value="Unassembled WGS sequence"/>
</dbReference>
<sequence length="79" mass="8634">MKGHGGLVVRSRLRCRRVRGSKPGFTKRSAVCGLTPIKSESWAKPPSADKVWKIREGAASSGVVLVISLQSKISRYILK</sequence>
<protein>
    <submittedName>
        <fullName evidence="1">Uncharacterized protein</fullName>
    </submittedName>
</protein>
<accession>A0A4Y2H319</accession>
<gene>
    <name evidence="1" type="ORF">AVEN_159050_1</name>
</gene>
<dbReference type="AlphaFoldDB" id="A0A4Y2H319"/>
<reference evidence="1 2" key="1">
    <citation type="journal article" date="2019" name="Sci. Rep.">
        <title>Orb-weaving spider Araneus ventricosus genome elucidates the spidroin gene catalogue.</title>
        <authorList>
            <person name="Kono N."/>
            <person name="Nakamura H."/>
            <person name="Ohtoshi R."/>
            <person name="Moran D.A.P."/>
            <person name="Shinohara A."/>
            <person name="Yoshida Y."/>
            <person name="Fujiwara M."/>
            <person name="Mori M."/>
            <person name="Tomita M."/>
            <person name="Arakawa K."/>
        </authorList>
    </citation>
    <scope>NUCLEOTIDE SEQUENCE [LARGE SCALE GENOMIC DNA]</scope>
</reference>
<proteinExistence type="predicted"/>
<keyword evidence="2" id="KW-1185">Reference proteome</keyword>
<name>A0A4Y2H319_ARAVE</name>
<organism evidence="1 2">
    <name type="scientific">Araneus ventricosus</name>
    <name type="common">Orbweaver spider</name>
    <name type="synonym">Epeira ventricosa</name>
    <dbReference type="NCBI Taxonomy" id="182803"/>
    <lineage>
        <taxon>Eukaryota</taxon>
        <taxon>Metazoa</taxon>
        <taxon>Ecdysozoa</taxon>
        <taxon>Arthropoda</taxon>
        <taxon>Chelicerata</taxon>
        <taxon>Arachnida</taxon>
        <taxon>Araneae</taxon>
        <taxon>Araneomorphae</taxon>
        <taxon>Entelegynae</taxon>
        <taxon>Araneoidea</taxon>
        <taxon>Araneidae</taxon>
        <taxon>Araneus</taxon>
    </lineage>
</organism>
<evidence type="ECO:0000313" key="1">
    <source>
        <dbReference type="EMBL" id="GBM59158.1"/>
    </source>
</evidence>
<evidence type="ECO:0000313" key="2">
    <source>
        <dbReference type="Proteomes" id="UP000499080"/>
    </source>
</evidence>